<dbReference type="InterPro" id="IPR032675">
    <property type="entry name" value="LRR_dom_sf"/>
</dbReference>
<dbReference type="SMART" id="SM00369">
    <property type="entry name" value="LRR_TYP"/>
    <property type="match status" value="4"/>
</dbReference>
<evidence type="ECO:0008006" key="8">
    <source>
        <dbReference type="Google" id="ProtNLM"/>
    </source>
</evidence>
<evidence type="ECO:0000256" key="4">
    <source>
        <dbReference type="ARBA" id="ARBA00022737"/>
    </source>
</evidence>
<comment type="subcellular location">
    <subcellularLocation>
        <location evidence="1">Cytoplasm</location>
    </subcellularLocation>
</comment>
<accession>A0A8S3YY19</accession>
<proteinExistence type="predicted"/>
<feature type="non-terminal residue" evidence="6">
    <location>
        <position position="636"/>
    </location>
</feature>
<dbReference type="InterPro" id="IPR003591">
    <property type="entry name" value="Leu-rich_rpt_typical-subtyp"/>
</dbReference>
<keyword evidence="2" id="KW-0963">Cytoplasm</keyword>
<keyword evidence="7" id="KW-1185">Reference proteome</keyword>
<organism evidence="6 7">
    <name type="scientific">Candidula unifasciata</name>
    <dbReference type="NCBI Taxonomy" id="100452"/>
    <lineage>
        <taxon>Eukaryota</taxon>
        <taxon>Metazoa</taxon>
        <taxon>Spiralia</taxon>
        <taxon>Lophotrochozoa</taxon>
        <taxon>Mollusca</taxon>
        <taxon>Gastropoda</taxon>
        <taxon>Heterobranchia</taxon>
        <taxon>Euthyneura</taxon>
        <taxon>Panpulmonata</taxon>
        <taxon>Eupulmonata</taxon>
        <taxon>Stylommatophora</taxon>
        <taxon>Helicina</taxon>
        <taxon>Helicoidea</taxon>
        <taxon>Geomitridae</taxon>
        <taxon>Candidula</taxon>
    </lineage>
</organism>
<dbReference type="AlphaFoldDB" id="A0A8S3YY19"/>
<protein>
    <recommendedName>
        <fullName evidence="8">X-ray radiation resistance-associated protein 1</fullName>
    </recommendedName>
</protein>
<evidence type="ECO:0000313" key="7">
    <source>
        <dbReference type="Proteomes" id="UP000678393"/>
    </source>
</evidence>
<dbReference type="Pfam" id="PF13516">
    <property type="entry name" value="LRR_6"/>
    <property type="match status" value="1"/>
</dbReference>
<reference evidence="6" key="1">
    <citation type="submission" date="2021-04" db="EMBL/GenBank/DDBJ databases">
        <authorList>
            <consortium name="Molecular Ecology Group"/>
        </authorList>
    </citation>
    <scope>NUCLEOTIDE SEQUENCE</scope>
</reference>
<comment type="caution">
    <text evidence="6">The sequence shown here is derived from an EMBL/GenBank/DDBJ whole genome shotgun (WGS) entry which is preliminary data.</text>
</comment>
<dbReference type="Proteomes" id="UP000678393">
    <property type="component" value="Unassembled WGS sequence"/>
</dbReference>
<keyword evidence="3" id="KW-0433">Leucine-rich repeat</keyword>
<feature type="region of interest" description="Disordered" evidence="5">
    <location>
        <begin position="151"/>
        <end position="177"/>
    </location>
</feature>
<dbReference type="EMBL" id="CAJHNH020000860">
    <property type="protein sequence ID" value="CAG5120231.1"/>
    <property type="molecule type" value="Genomic_DNA"/>
</dbReference>
<dbReference type="Pfam" id="PF00560">
    <property type="entry name" value="LRR_1"/>
    <property type="match status" value="1"/>
</dbReference>
<evidence type="ECO:0000256" key="5">
    <source>
        <dbReference type="SAM" id="MobiDB-lite"/>
    </source>
</evidence>
<evidence type="ECO:0000256" key="1">
    <source>
        <dbReference type="ARBA" id="ARBA00004496"/>
    </source>
</evidence>
<evidence type="ECO:0000256" key="3">
    <source>
        <dbReference type="ARBA" id="ARBA00022614"/>
    </source>
</evidence>
<dbReference type="InterPro" id="IPR001611">
    <property type="entry name" value="Leu-rich_rpt"/>
</dbReference>
<name>A0A8S3YY19_9EUPU</name>
<dbReference type="PROSITE" id="PS51450">
    <property type="entry name" value="LRR"/>
    <property type="match status" value="3"/>
</dbReference>
<gene>
    <name evidence="6" type="ORF">CUNI_LOCUS5789</name>
</gene>
<feature type="region of interest" description="Disordered" evidence="5">
    <location>
        <begin position="339"/>
        <end position="359"/>
    </location>
</feature>
<dbReference type="GO" id="GO:0005634">
    <property type="term" value="C:nucleus"/>
    <property type="evidence" value="ECO:0007669"/>
    <property type="project" value="TreeGrafter"/>
</dbReference>
<dbReference type="GO" id="GO:0005737">
    <property type="term" value="C:cytoplasm"/>
    <property type="evidence" value="ECO:0007669"/>
    <property type="project" value="UniProtKB-SubCell"/>
</dbReference>
<sequence length="636" mass="71595">VLDISYNNLSPDDLLTLGLLAHLKVLHLTGNNFSSLPPDLAVPYLSREKQVRLQRFPCLEILLLDDNKLMDMEVFAALAGLPKLRHLDLSKNKIFCVPQLKVVQGRVVTQDGKERKRCRRPRSSRKSAKCLKSRSLGVELGASVTDVEIPTESQTVTHRKDETAGEDEAVEPDDSRQCNTELRPETFSTGDLSARIRNFVSDNEEPVEKPAEARLPPFSELRYLNLSHNKIYEESGLLAVAAWPVLEEVEIFDNPLTTESTGDPPLLKVFLQERLGIKLNRIKPQGNLNSAKRAKTEIRPKHIKITEIVPKIPKMSAEEKMMLQLPPSTTHQPVEFNSSSDLRATSAASSKKPVLPPIGTTDCDAAVEAELETERTQEGEENLVFTEDGRGGAGLPEQEGFDPFFMTQVDDTAHDRPTNMPSSSLHMQDNHMQDNHMQDNHMEDNHMEDNHMQDNLMENNQSEKIIYDGHIQKKPASAVSDKYKGYELLLDIEDLEHEPTLPPAKDIQGNVRALRHALNHLLVFRDPAVELNKVHKMVQEYRRVPVPPARPHLTYQQKVDQVLSNLKTRSTLEEENLATVLEDKGRLHQKFSEADQLLGRVQRRYNTIRNQLVSDAKQAGSIAAEVLELLAPPGAK</sequence>
<feature type="compositionally biased region" description="Polar residues" evidence="5">
    <location>
        <begin position="339"/>
        <end position="349"/>
    </location>
</feature>
<dbReference type="Gene3D" id="3.80.10.10">
    <property type="entry name" value="Ribonuclease Inhibitor"/>
    <property type="match status" value="1"/>
</dbReference>
<evidence type="ECO:0000313" key="6">
    <source>
        <dbReference type="EMBL" id="CAG5120231.1"/>
    </source>
</evidence>
<keyword evidence="4" id="KW-0677">Repeat</keyword>
<evidence type="ECO:0000256" key="2">
    <source>
        <dbReference type="ARBA" id="ARBA00022490"/>
    </source>
</evidence>
<dbReference type="PANTHER" id="PTHR22710">
    <property type="entry name" value="X-RAY RADIATION RESISTANCE ASSOCIATED PROTEIN 1 XRRA1"/>
    <property type="match status" value="1"/>
</dbReference>
<dbReference type="OrthoDB" id="1687175at2759"/>
<dbReference type="PANTHER" id="PTHR22710:SF2">
    <property type="entry name" value="X-RAY RADIATION RESISTANCE-ASSOCIATED PROTEIN 1"/>
    <property type="match status" value="1"/>
</dbReference>
<dbReference type="SUPFAM" id="SSF52047">
    <property type="entry name" value="RNI-like"/>
    <property type="match status" value="1"/>
</dbReference>